<dbReference type="PROSITE" id="PS50112">
    <property type="entry name" value="PAS"/>
    <property type="match status" value="1"/>
</dbReference>
<dbReference type="GO" id="GO:0005634">
    <property type="term" value="C:nucleus"/>
    <property type="evidence" value="ECO:0007669"/>
    <property type="project" value="TreeGrafter"/>
</dbReference>
<dbReference type="InterPro" id="IPR035965">
    <property type="entry name" value="PAS-like_dom_sf"/>
</dbReference>
<dbReference type="VEuPathDB" id="FungiDB:MFRU_006g01210"/>
<keyword evidence="1" id="KW-0285">Flavoprotein</keyword>
<keyword evidence="3" id="KW-0157">Chromophore</keyword>
<evidence type="ECO:0000256" key="4">
    <source>
        <dbReference type="SAM" id="MobiDB-lite"/>
    </source>
</evidence>
<dbReference type="InterPro" id="IPR000014">
    <property type="entry name" value="PAS"/>
</dbReference>
<accession>A0A5M9JCZ6</accession>
<dbReference type="Gene3D" id="3.30.450.20">
    <property type="entry name" value="PAS domain"/>
    <property type="match status" value="1"/>
</dbReference>
<evidence type="ECO:0000313" key="6">
    <source>
        <dbReference type="EMBL" id="KAA8565536.1"/>
    </source>
</evidence>
<dbReference type="Proteomes" id="UP000322873">
    <property type="component" value="Unassembled WGS sequence"/>
</dbReference>
<comment type="caution">
    <text evidence="6">The sequence shown here is derived from an EMBL/GenBank/DDBJ whole genome shotgun (WGS) entry which is preliminary data.</text>
</comment>
<evidence type="ECO:0000259" key="5">
    <source>
        <dbReference type="PROSITE" id="PS50112"/>
    </source>
</evidence>
<evidence type="ECO:0000256" key="1">
    <source>
        <dbReference type="ARBA" id="ARBA00022630"/>
    </source>
</evidence>
<keyword evidence="2" id="KW-0288">FMN</keyword>
<sequence>MLSPEHEEQLKKLKELQALYEEHASTKDQQDQQGTNSRPDSRGSSSSDPMIFPGLYSPSGFDVLQILFQVQRRPNPTYTLGNIDSGVALVLCDSSRPHCPIVYCSEPFERLTGYSQLEIVGKNCRFLQQPYDPNTLEILGNAPAAKSIPNTNNSATLKAIQNTNDDPNAFAKSTIRKALESNLEAQVTLVNYRKTGESFLNVLTTVPIKWTTSAGEEKNYVVGFQAVAPPRFRTPSS</sequence>
<dbReference type="EMBL" id="VICG01000013">
    <property type="protein sequence ID" value="KAA8565536.1"/>
    <property type="molecule type" value="Genomic_DNA"/>
</dbReference>
<dbReference type="SUPFAM" id="SSF55785">
    <property type="entry name" value="PYP-like sensor domain (PAS domain)"/>
    <property type="match status" value="1"/>
</dbReference>
<evidence type="ECO:0000256" key="3">
    <source>
        <dbReference type="ARBA" id="ARBA00022991"/>
    </source>
</evidence>
<organism evidence="6 7">
    <name type="scientific">Monilinia fructicola</name>
    <name type="common">Brown rot fungus</name>
    <name type="synonym">Ciboria fructicola</name>
    <dbReference type="NCBI Taxonomy" id="38448"/>
    <lineage>
        <taxon>Eukaryota</taxon>
        <taxon>Fungi</taxon>
        <taxon>Dikarya</taxon>
        <taxon>Ascomycota</taxon>
        <taxon>Pezizomycotina</taxon>
        <taxon>Leotiomycetes</taxon>
        <taxon>Helotiales</taxon>
        <taxon>Sclerotiniaceae</taxon>
        <taxon>Monilinia</taxon>
    </lineage>
</organism>
<keyword evidence="7" id="KW-1185">Reference proteome</keyword>
<dbReference type="CDD" id="cd00130">
    <property type="entry name" value="PAS"/>
    <property type="match status" value="1"/>
</dbReference>
<feature type="region of interest" description="Disordered" evidence="4">
    <location>
        <begin position="18"/>
        <end position="49"/>
    </location>
</feature>
<gene>
    <name evidence="6" type="ORF">EYC84_009393</name>
</gene>
<dbReference type="OrthoDB" id="447251at2759"/>
<feature type="compositionally biased region" description="Basic and acidic residues" evidence="4">
    <location>
        <begin position="18"/>
        <end position="30"/>
    </location>
</feature>
<dbReference type="PANTHER" id="PTHR47429:SF7">
    <property type="entry name" value="GATA-FACTOR"/>
    <property type="match status" value="1"/>
</dbReference>
<feature type="domain" description="PAS" evidence="5">
    <location>
        <begin position="101"/>
        <end position="151"/>
    </location>
</feature>
<dbReference type="AlphaFoldDB" id="A0A5M9JCZ6"/>
<proteinExistence type="predicted"/>
<protein>
    <recommendedName>
        <fullName evidence="5">PAS domain-containing protein</fullName>
    </recommendedName>
</protein>
<dbReference type="PANTHER" id="PTHR47429">
    <property type="entry name" value="PROTEIN TWIN LOV 1"/>
    <property type="match status" value="1"/>
</dbReference>
<evidence type="ECO:0000313" key="7">
    <source>
        <dbReference type="Proteomes" id="UP000322873"/>
    </source>
</evidence>
<reference evidence="6 7" key="1">
    <citation type="submission" date="2019-06" db="EMBL/GenBank/DDBJ databases">
        <title>Genome Sequence of the Brown Rot Fungal Pathogen Monilinia fructicola.</title>
        <authorList>
            <person name="De Miccolis Angelini R.M."/>
            <person name="Landi L."/>
            <person name="Abate D."/>
            <person name="Pollastro S."/>
            <person name="Romanazzi G."/>
            <person name="Faretra F."/>
        </authorList>
    </citation>
    <scope>NUCLEOTIDE SEQUENCE [LARGE SCALE GENOMIC DNA]</scope>
    <source>
        <strain evidence="6 7">Mfrc123</strain>
    </source>
</reference>
<evidence type="ECO:0000256" key="2">
    <source>
        <dbReference type="ARBA" id="ARBA00022643"/>
    </source>
</evidence>
<dbReference type="Pfam" id="PF13426">
    <property type="entry name" value="PAS_9"/>
    <property type="match status" value="1"/>
</dbReference>
<name>A0A5M9JCZ6_MONFR</name>